<gene>
    <name evidence="2" type="ORF">ACI2JU_12040</name>
</gene>
<feature type="chain" id="PRO_5046677618" evidence="1">
    <location>
        <begin position="21"/>
        <end position="158"/>
    </location>
</feature>
<name>A0ABW8KZ91_9GAMM</name>
<comment type="caution">
    <text evidence="2">The sequence shown here is derived from an EMBL/GenBank/DDBJ whole genome shotgun (WGS) entry which is preliminary data.</text>
</comment>
<keyword evidence="3" id="KW-1185">Reference proteome</keyword>
<reference evidence="2 3" key="1">
    <citation type="submission" date="2024-11" db="EMBL/GenBank/DDBJ databases">
        <title>The Natural Products Discovery Center: Release of the First 8490 Sequenced Strains for Exploring Actinobacteria Biosynthetic Diversity.</title>
        <authorList>
            <person name="Kalkreuter E."/>
            <person name="Kautsar S.A."/>
            <person name="Yang D."/>
            <person name="Bader C.D."/>
            <person name="Teijaro C.N."/>
            <person name="Fluegel L."/>
            <person name="Davis C.M."/>
            <person name="Simpson J.R."/>
            <person name="Lauterbach L."/>
            <person name="Steele A.D."/>
            <person name="Gui C."/>
            <person name="Meng S."/>
            <person name="Li G."/>
            <person name="Viehrig K."/>
            <person name="Ye F."/>
            <person name="Su P."/>
            <person name="Kiefer A.F."/>
            <person name="Nichols A."/>
            <person name="Cepeda A.J."/>
            <person name="Yan W."/>
            <person name="Fan B."/>
            <person name="Jiang Y."/>
            <person name="Adhikari A."/>
            <person name="Zheng C.-J."/>
            <person name="Schuster L."/>
            <person name="Cowan T.M."/>
            <person name="Smanski M.J."/>
            <person name="Chevrette M.G."/>
            <person name="De Carvalho L.P.S."/>
            <person name="Shen B."/>
        </authorList>
    </citation>
    <scope>NUCLEOTIDE SEQUENCE [LARGE SCALE GENOMIC DNA]</scope>
    <source>
        <strain evidence="2 3">NPDC078403</strain>
    </source>
</reference>
<organism evidence="2 3">
    <name type="scientific">Pseudoalteromonas rhizosphaerae</name>
    <dbReference type="NCBI Taxonomy" id="2518973"/>
    <lineage>
        <taxon>Bacteria</taxon>
        <taxon>Pseudomonadati</taxon>
        <taxon>Pseudomonadota</taxon>
        <taxon>Gammaproteobacteria</taxon>
        <taxon>Alteromonadales</taxon>
        <taxon>Pseudoalteromonadaceae</taxon>
        <taxon>Pseudoalteromonas</taxon>
    </lineage>
</organism>
<accession>A0ABW8KZ91</accession>
<evidence type="ECO:0000313" key="2">
    <source>
        <dbReference type="EMBL" id="MFK3864593.1"/>
    </source>
</evidence>
<evidence type="ECO:0000256" key="1">
    <source>
        <dbReference type="SAM" id="SignalP"/>
    </source>
</evidence>
<protein>
    <submittedName>
        <fullName evidence="2">TlpA family protein disulfide reductase</fullName>
    </submittedName>
</protein>
<sequence length="158" mass="17526">MFKRIALFLSVCLVPLLSFAVDNKPFVGQISAADLLNDHQQFSNEYNNFVPTVDDTQAMQTLKGKDILVLFGTWCHDSQREVPRLLKLLDSSKVALASLKLVAVGYDKRDPEGIAARYQLKYSPTIIVLTAGEELGRLVEKPKASIASDLSQFNPVTE</sequence>
<dbReference type="Proteomes" id="UP001620262">
    <property type="component" value="Unassembled WGS sequence"/>
</dbReference>
<dbReference type="RefSeq" id="WP_404675541.1">
    <property type="nucleotide sequence ID" value="NZ_JBJDOT010000015.1"/>
</dbReference>
<dbReference type="InterPro" id="IPR036249">
    <property type="entry name" value="Thioredoxin-like_sf"/>
</dbReference>
<evidence type="ECO:0000313" key="3">
    <source>
        <dbReference type="Proteomes" id="UP001620262"/>
    </source>
</evidence>
<proteinExistence type="predicted"/>
<keyword evidence="1" id="KW-0732">Signal</keyword>
<dbReference type="SUPFAM" id="SSF52833">
    <property type="entry name" value="Thioredoxin-like"/>
    <property type="match status" value="1"/>
</dbReference>
<dbReference type="EMBL" id="JBJDOT010000015">
    <property type="protein sequence ID" value="MFK3864593.1"/>
    <property type="molecule type" value="Genomic_DNA"/>
</dbReference>
<feature type="signal peptide" evidence="1">
    <location>
        <begin position="1"/>
        <end position="20"/>
    </location>
</feature>
<dbReference type="Gene3D" id="3.40.30.10">
    <property type="entry name" value="Glutaredoxin"/>
    <property type="match status" value="1"/>
</dbReference>